<proteinExistence type="predicted"/>
<evidence type="ECO:0000256" key="4">
    <source>
        <dbReference type="PROSITE-ProRule" id="PRU00335"/>
    </source>
</evidence>
<feature type="domain" description="HTH tetR-type" evidence="5">
    <location>
        <begin position="18"/>
        <end position="78"/>
    </location>
</feature>
<reference evidence="7" key="1">
    <citation type="journal article" date="2019" name="Int. J. Syst. Evol. Microbiol.">
        <title>The Global Catalogue of Microorganisms (GCM) 10K type strain sequencing project: providing services to taxonomists for standard genome sequencing and annotation.</title>
        <authorList>
            <consortium name="The Broad Institute Genomics Platform"/>
            <consortium name="The Broad Institute Genome Sequencing Center for Infectious Disease"/>
            <person name="Wu L."/>
            <person name="Ma J."/>
        </authorList>
    </citation>
    <scope>NUCLEOTIDE SEQUENCE [LARGE SCALE GENOMIC DNA]</scope>
    <source>
        <strain evidence="7">KCTC 33576</strain>
    </source>
</reference>
<organism evidence="6 7">
    <name type="scientific">Populibacterium corticicola</name>
    <dbReference type="NCBI Taxonomy" id="1812826"/>
    <lineage>
        <taxon>Bacteria</taxon>
        <taxon>Bacillati</taxon>
        <taxon>Actinomycetota</taxon>
        <taxon>Actinomycetes</taxon>
        <taxon>Micrococcales</taxon>
        <taxon>Jonesiaceae</taxon>
        <taxon>Populibacterium</taxon>
    </lineage>
</organism>
<dbReference type="PANTHER" id="PTHR30055">
    <property type="entry name" value="HTH-TYPE TRANSCRIPTIONAL REGULATOR RUTR"/>
    <property type="match status" value="1"/>
</dbReference>
<protein>
    <submittedName>
        <fullName evidence="6">TetR/AcrR family transcriptional regulator</fullName>
    </submittedName>
</protein>
<comment type="caution">
    <text evidence="6">The sequence shown here is derived from an EMBL/GenBank/DDBJ whole genome shotgun (WGS) entry which is preliminary data.</text>
</comment>
<evidence type="ECO:0000259" key="5">
    <source>
        <dbReference type="PROSITE" id="PS50977"/>
    </source>
</evidence>
<keyword evidence="3" id="KW-0804">Transcription</keyword>
<dbReference type="EMBL" id="JBHUOP010000003">
    <property type="protein sequence ID" value="MFD2840324.1"/>
    <property type="molecule type" value="Genomic_DNA"/>
</dbReference>
<evidence type="ECO:0000256" key="2">
    <source>
        <dbReference type="ARBA" id="ARBA00023125"/>
    </source>
</evidence>
<dbReference type="SUPFAM" id="SSF46689">
    <property type="entry name" value="Homeodomain-like"/>
    <property type="match status" value="1"/>
</dbReference>
<dbReference type="Gene3D" id="1.10.10.60">
    <property type="entry name" value="Homeodomain-like"/>
    <property type="match status" value="1"/>
</dbReference>
<dbReference type="Proteomes" id="UP001597391">
    <property type="component" value="Unassembled WGS sequence"/>
</dbReference>
<dbReference type="PROSITE" id="PS50977">
    <property type="entry name" value="HTH_TETR_2"/>
    <property type="match status" value="1"/>
</dbReference>
<keyword evidence="1" id="KW-0805">Transcription regulation</keyword>
<name>A0ABW5XGU6_9MICO</name>
<gene>
    <name evidence="6" type="ORF">ACFSYH_07035</name>
</gene>
<dbReference type="InterPro" id="IPR050109">
    <property type="entry name" value="HTH-type_TetR-like_transc_reg"/>
</dbReference>
<feature type="DNA-binding region" description="H-T-H motif" evidence="4">
    <location>
        <begin position="41"/>
        <end position="60"/>
    </location>
</feature>
<dbReference type="PANTHER" id="PTHR30055:SF234">
    <property type="entry name" value="HTH-TYPE TRANSCRIPTIONAL REGULATOR BETI"/>
    <property type="match status" value="1"/>
</dbReference>
<evidence type="ECO:0000256" key="3">
    <source>
        <dbReference type="ARBA" id="ARBA00023163"/>
    </source>
</evidence>
<dbReference type="Gene3D" id="1.10.357.10">
    <property type="entry name" value="Tetracycline Repressor, domain 2"/>
    <property type="match status" value="1"/>
</dbReference>
<dbReference type="PRINTS" id="PR00455">
    <property type="entry name" value="HTHTETR"/>
</dbReference>
<evidence type="ECO:0000313" key="6">
    <source>
        <dbReference type="EMBL" id="MFD2840324.1"/>
    </source>
</evidence>
<evidence type="ECO:0000256" key="1">
    <source>
        <dbReference type="ARBA" id="ARBA00023015"/>
    </source>
</evidence>
<dbReference type="InterPro" id="IPR009057">
    <property type="entry name" value="Homeodomain-like_sf"/>
</dbReference>
<dbReference type="InterPro" id="IPR041347">
    <property type="entry name" value="MftR_C"/>
</dbReference>
<dbReference type="RefSeq" id="WP_377466148.1">
    <property type="nucleotide sequence ID" value="NZ_JBHUOP010000003.1"/>
</dbReference>
<keyword evidence="7" id="KW-1185">Reference proteome</keyword>
<keyword evidence="2 4" id="KW-0238">DNA-binding</keyword>
<sequence>MTSKASDTTLSRRERNKVATRAAIAQAALDLVAEVGYENITIEMVAARADISRRTFFNYFSSLDEALNIQVTRALDRAIEALDDHAFTMPIVDATIHALHSIADQDFLSSVALLYSQGCTNPSLHANRLIAWEEAITEMTRKLGQRLPNADPFAISVFSHSVLGACNAAFQHWFDTVDGIPTEADTARLKDTLTQAIEIIKDGFPTIASINPTPTPAQKDA</sequence>
<dbReference type="Pfam" id="PF17754">
    <property type="entry name" value="TetR_C_14"/>
    <property type="match status" value="1"/>
</dbReference>
<dbReference type="InterPro" id="IPR001647">
    <property type="entry name" value="HTH_TetR"/>
</dbReference>
<accession>A0ABW5XGU6</accession>
<dbReference type="Pfam" id="PF00440">
    <property type="entry name" value="TetR_N"/>
    <property type="match status" value="1"/>
</dbReference>
<evidence type="ECO:0000313" key="7">
    <source>
        <dbReference type="Proteomes" id="UP001597391"/>
    </source>
</evidence>